<feature type="active site" description="Nucleophile" evidence="6">
    <location>
        <position position="228"/>
    </location>
</feature>
<dbReference type="GO" id="GO:0001510">
    <property type="term" value="P:RNA methylation"/>
    <property type="evidence" value="ECO:0007669"/>
    <property type="project" value="InterPro"/>
</dbReference>
<feature type="domain" description="SAM-dependent MTase RsmB/NOP-type" evidence="7">
    <location>
        <begin position="17"/>
        <end position="289"/>
    </location>
</feature>
<sequence length="440" mass="50741">MIELFEQRMKELLKDDYNAFKDALEKKPVKSFYLNPKKKNVIEHLNQKYITSHPYIKDAYYYDYENYPLGKHPYFNCGLYYIQEPSAMAVANCLEFNHDDYVLDMCGAPGGKTCFVASKLSQQGLMIANDINPLRASILSENIERFGLSNTIVTNCDPVKLETKFTGFFDKIILDAPCSGEGMFRKLDQAITTWSPKKVVECAHIQRNLINSAYQMLKENGILIYSTCTYSLEENEQQVDYMVNELNMKLLDIKKQPGMAPGYQNDQVVRMYPHLNQGEGQFIALLQKQSATKQAKIKALKPNITNQMKQLINKFYLENLNCPMPEYLYNSNNHIYAILPQFPDLKGIKILRNGLYLGECKKNRFEPSHSLALSLNKDDVKRYYNYSSDSIEVNKYLHGETLEGSNQKGYGLILVDGYPLSFYKESNNQIKNLYPKGLRR</sequence>
<feature type="binding site" evidence="6">
    <location>
        <position position="157"/>
    </location>
    <ligand>
        <name>S-adenosyl-L-methionine</name>
        <dbReference type="ChEBI" id="CHEBI:59789"/>
    </ligand>
</feature>
<organism evidence="8 9">
    <name type="scientific">Candidatus Erysipelatoclostridium merdavium</name>
    <dbReference type="NCBI Taxonomy" id="2838566"/>
    <lineage>
        <taxon>Bacteria</taxon>
        <taxon>Bacillati</taxon>
        <taxon>Bacillota</taxon>
        <taxon>Erysipelotrichia</taxon>
        <taxon>Erysipelotrichales</taxon>
        <taxon>Erysipelotrichales incertae sedis</taxon>
    </lineage>
</organism>
<dbReference type="Pfam" id="PF17125">
    <property type="entry name" value="Methyltr_RsmF_N"/>
    <property type="match status" value="1"/>
</dbReference>
<dbReference type="PRINTS" id="PR02008">
    <property type="entry name" value="RCMTFAMILY"/>
</dbReference>
<dbReference type="CDD" id="cd02440">
    <property type="entry name" value="AdoMet_MTases"/>
    <property type="match status" value="1"/>
</dbReference>
<comment type="caution">
    <text evidence="8">The sequence shown here is derived from an EMBL/GenBank/DDBJ whole genome shotgun (WGS) entry which is preliminary data.</text>
</comment>
<evidence type="ECO:0000259" key="7">
    <source>
        <dbReference type="PROSITE" id="PS51686"/>
    </source>
</evidence>
<dbReference type="PROSITE" id="PS51686">
    <property type="entry name" value="SAM_MT_RSMB_NOP"/>
    <property type="match status" value="1"/>
</dbReference>
<dbReference type="SUPFAM" id="SSF53335">
    <property type="entry name" value="S-adenosyl-L-methionine-dependent methyltransferases"/>
    <property type="match status" value="1"/>
</dbReference>
<dbReference type="PANTHER" id="PTHR22807:SF30">
    <property type="entry name" value="28S RRNA (CYTOSINE(4447)-C(5))-METHYLTRANSFERASE-RELATED"/>
    <property type="match status" value="1"/>
</dbReference>
<name>A0A9D1XPU9_9FIRM</name>
<dbReference type="InterPro" id="IPR001678">
    <property type="entry name" value="MeTrfase_RsmB-F_NOP2_dom"/>
</dbReference>
<dbReference type="Pfam" id="PF13636">
    <property type="entry name" value="Methyltranf_PUA"/>
    <property type="match status" value="1"/>
</dbReference>
<dbReference type="InterPro" id="IPR049560">
    <property type="entry name" value="MeTrfase_RsmB-F_NOP2_cat"/>
</dbReference>
<dbReference type="EMBL" id="DXET01000165">
    <property type="protein sequence ID" value="HIX81830.1"/>
    <property type="molecule type" value="Genomic_DNA"/>
</dbReference>
<dbReference type="InterPro" id="IPR027391">
    <property type="entry name" value="Nol1_Nop2_Fmu_2"/>
</dbReference>
<dbReference type="InterPro" id="IPR031341">
    <property type="entry name" value="Methyltr_RsmF_N"/>
</dbReference>
<dbReference type="GO" id="GO:0008757">
    <property type="term" value="F:S-adenosylmethionine-dependent methyltransferase activity"/>
    <property type="evidence" value="ECO:0007669"/>
    <property type="project" value="InterPro"/>
</dbReference>
<keyword evidence="4 6" id="KW-0949">S-adenosyl-L-methionine</keyword>
<keyword evidence="1" id="KW-0963">Cytoplasm</keyword>
<keyword evidence="2 6" id="KW-0489">Methyltransferase</keyword>
<keyword evidence="3 6" id="KW-0808">Transferase</keyword>
<dbReference type="GO" id="GO:0006396">
    <property type="term" value="P:RNA processing"/>
    <property type="evidence" value="ECO:0007669"/>
    <property type="project" value="InterPro"/>
</dbReference>
<dbReference type="Proteomes" id="UP000886724">
    <property type="component" value="Unassembled WGS sequence"/>
</dbReference>
<dbReference type="NCBIfam" id="TIGR00446">
    <property type="entry name" value="nop2p"/>
    <property type="match status" value="1"/>
</dbReference>
<dbReference type="InterPro" id="IPR011023">
    <property type="entry name" value="Nop2p"/>
</dbReference>
<protein>
    <submittedName>
        <fullName evidence="8">RsmF rRNA methyltransferase first C-terminal domain-containing protein</fullName>
    </submittedName>
</protein>
<dbReference type="Gene3D" id="2.30.130.60">
    <property type="match status" value="1"/>
</dbReference>
<comment type="caution">
    <text evidence="6">Lacks conserved residue(s) required for the propagation of feature annotation.</text>
</comment>
<evidence type="ECO:0000256" key="6">
    <source>
        <dbReference type="PROSITE-ProRule" id="PRU01023"/>
    </source>
</evidence>
<dbReference type="AlphaFoldDB" id="A0A9D1XPU9"/>
<evidence type="ECO:0000256" key="1">
    <source>
        <dbReference type="ARBA" id="ARBA00022490"/>
    </source>
</evidence>
<keyword evidence="5 6" id="KW-0694">RNA-binding</keyword>
<dbReference type="Gene3D" id="3.40.50.150">
    <property type="entry name" value="Vaccinia Virus protein VP39"/>
    <property type="match status" value="1"/>
</dbReference>
<evidence type="ECO:0000256" key="4">
    <source>
        <dbReference type="ARBA" id="ARBA00022691"/>
    </source>
</evidence>
<dbReference type="Gene3D" id="3.30.70.1170">
    <property type="entry name" value="Sun protein, domain 3"/>
    <property type="match status" value="1"/>
</dbReference>
<dbReference type="CDD" id="cd21147">
    <property type="entry name" value="RsmF_methylt_CTD1"/>
    <property type="match status" value="1"/>
</dbReference>
<dbReference type="PANTHER" id="PTHR22807">
    <property type="entry name" value="NOP2 YEAST -RELATED NOL1/NOP2/FMU SUN DOMAIN-CONTAINING"/>
    <property type="match status" value="1"/>
</dbReference>
<dbReference type="GO" id="GO:0003723">
    <property type="term" value="F:RNA binding"/>
    <property type="evidence" value="ECO:0007669"/>
    <property type="project" value="UniProtKB-UniRule"/>
</dbReference>
<evidence type="ECO:0000256" key="3">
    <source>
        <dbReference type="ARBA" id="ARBA00022679"/>
    </source>
</evidence>
<reference evidence="8" key="2">
    <citation type="submission" date="2021-04" db="EMBL/GenBank/DDBJ databases">
        <authorList>
            <person name="Gilroy R."/>
        </authorList>
    </citation>
    <scope>NUCLEOTIDE SEQUENCE</scope>
    <source>
        <strain evidence="8">ChiGjej1B1-14440</strain>
    </source>
</reference>
<evidence type="ECO:0000256" key="5">
    <source>
        <dbReference type="ARBA" id="ARBA00022884"/>
    </source>
</evidence>
<comment type="similarity">
    <text evidence="6">Belongs to the class I-like SAM-binding methyltransferase superfamily. RsmB/NOP family.</text>
</comment>
<feature type="binding site" evidence="6">
    <location>
        <position position="130"/>
    </location>
    <ligand>
        <name>S-adenosyl-L-methionine</name>
        <dbReference type="ChEBI" id="CHEBI:59789"/>
    </ligand>
</feature>
<dbReference type="GO" id="GO:0008173">
    <property type="term" value="F:RNA methyltransferase activity"/>
    <property type="evidence" value="ECO:0007669"/>
    <property type="project" value="InterPro"/>
</dbReference>
<dbReference type="InterPro" id="IPR031340">
    <property type="entry name" value="RsmF_methylt_CI"/>
</dbReference>
<dbReference type="Pfam" id="PF17126">
    <property type="entry name" value="RsmF_methylt_CI"/>
    <property type="match status" value="1"/>
</dbReference>
<evidence type="ECO:0000256" key="2">
    <source>
        <dbReference type="ARBA" id="ARBA00022603"/>
    </source>
</evidence>
<dbReference type="Pfam" id="PF01189">
    <property type="entry name" value="Methyltr_RsmB-F"/>
    <property type="match status" value="1"/>
</dbReference>
<dbReference type="InterPro" id="IPR029063">
    <property type="entry name" value="SAM-dependent_MTases_sf"/>
</dbReference>
<dbReference type="InterPro" id="IPR023267">
    <property type="entry name" value="RCMT"/>
</dbReference>
<evidence type="ECO:0000313" key="8">
    <source>
        <dbReference type="EMBL" id="HIX81830.1"/>
    </source>
</evidence>
<proteinExistence type="inferred from homology"/>
<feature type="binding site" evidence="6">
    <location>
        <position position="175"/>
    </location>
    <ligand>
        <name>S-adenosyl-L-methionine</name>
        <dbReference type="ChEBI" id="CHEBI:59789"/>
    </ligand>
</feature>
<accession>A0A9D1XPU9</accession>
<evidence type="ECO:0000313" key="9">
    <source>
        <dbReference type="Proteomes" id="UP000886724"/>
    </source>
</evidence>
<reference evidence="8" key="1">
    <citation type="journal article" date="2021" name="PeerJ">
        <title>Extensive microbial diversity within the chicken gut microbiome revealed by metagenomics and culture.</title>
        <authorList>
            <person name="Gilroy R."/>
            <person name="Ravi A."/>
            <person name="Getino M."/>
            <person name="Pursley I."/>
            <person name="Horton D.L."/>
            <person name="Alikhan N.F."/>
            <person name="Baker D."/>
            <person name="Gharbi K."/>
            <person name="Hall N."/>
            <person name="Watson M."/>
            <person name="Adriaenssens E.M."/>
            <person name="Foster-Nyarko E."/>
            <person name="Jarju S."/>
            <person name="Secka A."/>
            <person name="Antonio M."/>
            <person name="Oren A."/>
            <person name="Chaudhuri R.R."/>
            <person name="La Ragione R."/>
            <person name="Hildebrand F."/>
            <person name="Pallen M.J."/>
        </authorList>
    </citation>
    <scope>NUCLEOTIDE SEQUENCE</scope>
    <source>
        <strain evidence="8">ChiGjej1B1-14440</strain>
    </source>
</reference>
<gene>
    <name evidence="8" type="ORF">H9980_07675</name>
</gene>